<protein>
    <recommendedName>
        <fullName evidence="6">Elicitin-like protein</fullName>
    </recommendedName>
</protein>
<dbReference type="SMART" id="SM01187">
    <property type="entry name" value="Elicitin"/>
    <property type="match status" value="1"/>
</dbReference>
<evidence type="ECO:0000256" key="2">
    <source>
        <dbReference type="SAM" id="SignalP"/>
    </source>
</evidence>
<proteinExistence type="predicted"/>
<feature type="compositionally biased region" description="Low complexity" evidence="1">
    <location>
        <begin position="131"/>
        <end position="140"/>
    </location>
</feature>
<dbReference type="EMBL" id="CAKKTJ010000336">
    <property type="protein sequence ID" value="CAH0482930.1"/>
    <property type="molecule type" value="Genomic_DNA"/>
</dbReference>
<feature type="signal peptide" evidence="2">
    <location>
        <begin position="1"/>
        <end position="20"/>
    </location>
</feature>
<accession>A0AAU9LBP2</accession>
<feature type="compositionally biased region" description="Low complexity" evidence="1">
    <location>
        <begin position="99"/>
        <end position="112"/>
    </location>
</feature>
<gene>
    <name evidence="3" type="ORF">PBS003_LOCUS9507</name>
    <name evidence="4" type="ORF">PBS003_LOCUS9515</name>
</gene>
<feature type="chain" id="PRO_5043289898" description="Elicitin-like protein" evidence="2">
    <location>
        <begin position="21"/>
        <end position="164"/>
    </location>
</feature>
<evidence type="ECO:0000313" key="4">
    <source>
        <dbReference type="EMBL" id="CAH0482938.1"/>
    </source>
</evidence>
<comment type="caution">
    <text evidence="3">The sequence shown here is derived from an EMBL/GenBank/DDBJ whole genome shotgun (WGS) entry which is preliminary data.</text>
</comment>
<dbReference type="Proteomes" id="UP001160483">
    <property type="component" value="Unassembled WGS sequence"/>
</dbReference>
<feature type="region of interest" description="Disordered" evidence="1">
    <location>
        <begin position="99"/>
        <end position="140"/>
    </location>
</feature>
<name>A0AAU9LBP2_9STRA</name>
<reference evidence="3" key="1">
    <citation type="submission" date="2021-11" db="EMBL/GenBank/DDBJ databases">
        <authorList>
            <person name="Islam A."/>
            <person name="Islam S."/>
            <person name="Flora M.S."/>
            <person name="Rahman M."/>
            <person name="Ziaur R.M."/>
            <person name="Epstein J.H."/>
            <person name="Hassan M."/>
            <person name="Klassen M."/>
            <person name="Woodard K."/>
            <person name="Webb A."/>
            <person name="Webby R.J."/>
            <person name="El Zowalaty M.E."/>
        </authorList>
    </citation>
    <scope>NUCLEOTIDE SEQUENCE</scope>
    <source>
        <strain evidence="3">Pbs3</strain>
    </source>
</reference>
<evidence type="ECO:0000313" key="3">
    <source>
        <dbReference type="EMBL" id="CAH0482930.1"/>
    </source>
</evidence>
<keyword evidence="2" id="KW-0732">Signal</keyword>
<evidence type="ECO:0000313" key="5">
    <source>
        <dbReference type="Proteomes" id="UP001160483"/>
    </source>
</evidence>
<dbReference type="AlphaFoldDB" id="A0AAU9LBP2"/>
<dbReference type="EMBL" id="CAKKTJ010000336">
    <property type="protein sequence ID" value="CAH0482938.1"/>
    <property type="molecule type" value="Genomic_DNA"/>
</dbReference>
<dbReference type="InterPro" id="IPR002200">
    <property type="entry name" value="Elicitin"/>
</dbReference>
<sequence length="164" mass="17143">MKLLTLFFSVTIATSTLILAQDCTMEELAKISSIYGTAVGDSCPEMTTTTDNADYCSDEDCVNFMSDMLKELPNCTTSGINVKERVQTVVESCDTGLSISDVSSSSSSSSGSAFPTLDTTSKDRVTNDTTSSSMDGSLSSSSVSSFGFAISSIVFAAIALFTGL</sequence>
<evidence type="ECO:0008006" key="6">
    <source>
        <dbReference type="Google" id="ProtNLM"/>
    </source>
</evidence>
<dbReference type="GO" id="GO:0005576">
    <property type="term" value="C:extracellular region"/>
    <property type="evidence" value="ECO:0007669"/>
    <property type="project" value="InterPro"/>
</dbReference>
<evidence type="ECO:0000256" key="1">
    <source>
        <dbReference type="SAM" id="MobiDB-lite"/>
    </source>
</evidence>
<organism evidence="3 5">
    <name type="scientific">Peronospora belbahrii</name>
    <dbReference type="NCBI Taxonomy" id="622444"/>
    <lineage>
        <taxon>Eukaryota</taxon>
        <taxon>Sar</taxon>
        <taxon>Stramenopiles</taxon>
        <taxon>Oomycota</taxon>
        <taxon>Peronosporomycetes</taxon>
        <taxon>Peronosporales</taxon>
        <taxon>Peronosporaceae</taxon>
        <taxon>Peronospora</taxon>
    </lineage>
</organism>